<evidence type="ECO:0000313" key="11">
    <source>
        <dbReference type="EMBL" id="SDO01966.1"/>
    </source>
</evidence>
<comment type="function">
    <text evidence="8">One of two assembly initiator proteins, it binds directly to the 5'-end of the 23S rRNA, where it nucleates assembly of the 50S subunit.</text>
</comment>
<keyword evidence="2 8" id="KW-0699">rRNA-binding</keyword>
<evidence type="ECO:0000256" key="6">
    <source>
        <dbReference type="ARBA" id="ARBA00035206"/>
    </source>
</evidence>
<dbReference type="GO" id="GO:1990904">
    <property type="term" value="C:ribonucleoprotein complex"/>
    <property type="evidence" value="ECO:0007669"/>
    <property type="project" value="UniProtKB-KW"/>
</dbReference>
<dbReference type="InterPro" id="IPR041988">
    <property type="entry name" value="Ribosomal_uL24_KOW"/>
</dbReference>
<comment type="subunit">
    <text evidence="8">Part of the 50S ribosomal subunit.</text>
</comment>
<dbReference type="CDD" id="cd06089">
    <property type="entry name" value="KOW_RPL26"/>
    <property type="match status" value="1"/>
</dbReference>
<dbReference type="InterPro" id="IPR008991">
    <property type="entry name" value="Translation_prot_SH3-like_sf"/>
</dbReference>
<keyword evidence="3 8" id="KW-0694">RNA-binding</keyword>
<evidence type="ECO:0000313" key="12">
    <source>
        <dbReference type="Proteomes" id="UP000199602"/>
    </source>
</evidence>
<dbReference type="GO" id="GO:0005840">
    <property type="term" value="C:ribosome"/>
    <property type="evidence" value="ECO:0007669"/>
    <property type="project" value="UniProtKB-KW"/>
</dbReference>
<dbReference type="Proteomes" id="UP000199602">
    <property type="component" value="Unassembled WGS sequence"/>
</dbReference>
<dbReference type="AlphaFoldDB" id="A0A1H0G525"/>
<dbReference type="PROSITE" id="PS01108">
    <property type="entry name" value="RIBOSOMAL_L24"/>
    <property type="match status" value="1"/>
</dbReference>
<name>A0A1H0G525_9BACT</name>
<evidence type="ECO:0000256" key="4">
    <source>
        <dbReference type="ARBA" id="ARBA00022980"/>
    </source>
</evidence>
<comment type="similarity">
    <text evidence="1 8 9">Belongs to the universal ribosomal protein uL24 family.</text>
</comment>
<dbReference type="Pfam" id="PF00467">
    <property type="entry name" value="KOW"/>
    <property type="match status" value="1"/>
</dbReference>
<dbReference type="Gene3D" id="2.30.30.30">
    <property type="match status" value="1"/>
</dbReference>
<evidence type="ECO:0000256" key="5">
    <source>
        <dbReference type="ARBA" id="ARBA00023274"/>
    </source>
</evidence>
<evidence type="ECO:0000256" key="8">
    <source>
        <dbReference type="HAMAP-Rule" id="MF_01326"/>
    </source>
</evidence>
<dbReference type="SMART" id="SM00739">
    <property type="entry name" value="KOW"/>
    <property type="match status" value="1"/>
</dbReference>
<feature type="domain" description="KOW" evidence="10">
    <location>
        <begin position="4"/>
        <end position="31"/>
    </location>
</feature>
<evidence type="ECO:0000256" key="2">
    <source>
        <dbReference type="ARBA" id="ARBA00022730"/>
    </source>
</evidence>
<dbReference type="OrthoDB" id="9807419at2"/>
<dbReference type="Pfam" id="PF17136">
    <property type="entry name" value="ribosomal_L24"/>
    <property type="match status" value="1"/>
</dbReference>
<dbReference type="NCBIfam" id="TIGR01079">
    <property type="entry name" value="rplX_bact"/>
    <property type="match status" value="1"/>
</dbReference>
<keyword evidence="4 8" id="KW-0689">Ribosomal protein</keyword>
<accession>A0A1H0G525</accession>
<dbReference type="HAMAP" id="MF_01326_B">
    <property type="entry name" value="Ribosomal_uL24_B"/>
    <property type="match status" value="1"/>
</dbReference>
<dbReference type="EMBL" id="FNIN01000016">
    <property type="protein sequence ID" value="SDO01966.1"/>
    <property type="molecule type" value="Genomic_DNA"/>
</dbReference>
<dbReference type="SUPFAM" id="SSF50104">
    <property type="entry name" value="Translation proteins SH3-like domain"/>
    <property type="match status" value="1"/>
</dbReference>
<gene>
    <name evidence="8" type="primary">rplX</name>
    <name evidence="11" type="ORF">SAMN04488516_11644</name>
</gene>
<sequence length="109" mass="12175">MAQKILVNDKVMVIAGKDKNKVGKVLKILRDKNKVIVEGVNKVKRHVKPNPYRNEPGGIVEKEAPIDISNVALLCDSCAKPTRVGFKFTEDGKKVRFCKKCNEVISKVQ</sequence>
<comment type="function">
    <text evidence="7 8">One of the proteins that surrounds the polypeptide exit tunnel on the outside of the subunit.</text>
</comment>
<dbReference type="FunFam" id="2.30.30.30:FF:000004">
    <property type="entry name" value="50S ribosomal protein L24"/>
    <property type="match status" value="1"/>
</dbReference>
<proteinExistence type="inferred from homology"/>
<dbReference type="PANTHER" id="PTHR12903">
    <property type="entry name" value="MITOCHONDRIAL RIBOSOMAL PROTEIN L24"/>
    <property type="match status" value="1"/>
</dbReference>
<dbReference type="GO" id="GO:0019843">
    <property type="term" value="F:rRNA binding"/>
    <property type="evidence" value="ECO:0007669"/>
    <property type="project" value="UniProtKB-UniRule"/>
</dbReference>
<evidence type="ECO:0000256" key="7">
    <source>
        <dbReference type="ARBA" id="ARBA00058688"/>
    </source>
</evidence>
<dbReference type="InterPro" id="IPR005824">
    <property type="entry name" value="KOW"/>
</dbReference>
<dbReference type="InterPro" id="IPR005825">
    <property type="entry name" value="Ribosomal_uL24_CS"/>
</dbReference>
<organism evidence="11 12">
    <name type="scientific">Desulfonauticus submarinus</name>
    <dbReference type="NCBI Taxonomy" id="206665"/>
    <lineage>
        <taxon>Bacteria</taxon>
        <taxon>Pseudomonadati</taxon>
        <taxon>Thermodesulfobacteriota</taxon>
        <taxon>Desulfovibrionia</taxon>
        <taxon>Desulfovibrionales</taxon>
        <taxon>Desulfonauticaceae</taxon>
        <taxon>Desulfonauticus</taxon>
    </lineage>
</organism>
<reference evidence="11 12" key="1">
    <citation type="submission" date="2016-10" db="EMBL/GenBank/DDBJ databases">
        <authorList>
            <person name="de Groot N.N."/>
        </authorList>
    </citation>
    <scope>NUCLEOTIDE SEQUENCE [LARGE SCALE GENOMIC DNA]</scope>
    <source>
        <strain evidence="11 12">DSM 15269</strain>
    </source>
</reference>
<evidence type="ECO:0000256" key="9">
    <source>
        <dbReference type="RuleBase" id="RU003477"/>
    </source>
</evidence>
<dbReference type="InterPro" id="IPR057264">
    <property type="entry name" value="Ribosomal_uL24_C"/>
</dbReference>
<evidence type="ECO:0000256" key="3">
    <source>
        <dbReference type="ARBA" id="ARBA00022884"/>
    </source>
</evidence>
<evidence type="ECO:0000259" key="10">
    <source>
        <dbReference type="SMART" id="SM00739"/>
    </source>
</evidence>
<evidence type="ECO:0000256" key="1">
    <source>
        <dbReference type="ARBA" id="ARBA00010618"/>
    </source>
</evidence>
<dbReference type="GO" id="GO:0006412">
    <property type="term" value="P:translation"/>
    <property type="evidence" value="ECO:0007669"/>
    <property type="project" value="UniProtKB-UniRule"/>
</dbReference>
<dbReference type="RefSeq" id="WP_092066488.1">
    <property type="nucleotide sequence ID" value="NZ_FNIN01000016.1"/>
</dbReference>
<keyword evidence="5 8" id="KW-0687">Ribonucleoprotein</keyword>
<dbReference type="GO" id="GO:0003735">
    <property type="term" value="F:structural constituent of ribosome"/>
    <property type="evidence" value="ECO:0007669"/>
    <property type="project" value="InterPro"/>
</dbReference>
<protein>
    <recommendedName>
        <fullName evidence="6 8">Large ribosomal subunit protein uL24</fullName>
    </recommendedName>
</protein>
<dbReference type="InterPro" id="IPR003256">
    <property type="entry name" value="Ribosomal_uL24"/>
</dbReference>
<dbReference type="InterPro" id="IPR014722">
    <property type="entry name" value="Rib_uL2_dom2"/>
</dbReference>
<keyword evidence="12" id="KW-1185">Reference proteome</keyword>
<dbReference type="STRING" id="206665.SAMN04488516_11644"/>